<evidence type="ECO:0000256" key="1">
    <source>
        <dbReference type="SAM" id="MobiDB-lite"/>
    </source>
</evidence>
<dbReference type="GeneID" id="19308639"/>
<reference evidence="2 3" key="1">
    <citation type="journal article" date="2012" name="Science">
        <title>The Paleozoic origin of enzymatic lignin decomposition reconstructed from 31 fungal genomes.</title>
        <authorList>
            <person name="Floudas D."/>
            <person name="Binder M."/>
            <person name="Riley R."/>
            <person name="Barry K."/>
            <person name="Blanchette R.A."/>
            <person name="Henrissat B."/>
            <person name="Martinez A.T."/>
            <person name="Otillar R."/>
            <person name="Spatafora J.W."/>
            <person name="Yadav J.S."/>
            <person name="Aerts A."/>
            <person name="Benoit I."/>
            <person name="Boyd A."/>
            <person name="Carlson A."/>
            <person name="Copeland A."/>
            <person name="Coutinho P.M."/>
            <person name="de Vries R.P."/>
            <person name="Ferreira P."/>
            <person name="Findley K."/>
            <person name="Foster B."/>
            <person name="Gaskell J."/>
            <person name="Glotzer D."/>
            <person name="Gorecki P."/>
            <person name="Heitman J."/>
            <person name="Hesse C."/>
            <person name="Hori C."/>
            <person name="Igarashi K."/>
            <person name="Jurgens J.A."/>
            <person name="Kallen N."/>
            <person name="Kersten P."/>
            <person name="Kohler A."/>
            <person name="Kuees U."/>
            <person name="Kumar T.K.A."/>
            <person name="Kuo A."/>
            <person name="LaButti K."/>
            <person name="Larrondo L.F."/>
            <person name="Lindquist E."/>
            <person name="Ling A."/>
            <person name="Lombard V."/>
            <person name="Lucas S."/>
            <person name="Lundell T."/>
            <person name="Martin R."/>
            <person name="McLaughlin D.J."/>
            <person name="Morgenstern I."/>
            <person name="Morin E."/>
            <person name="Murat C."/>
            <person name="Nagy L.G."/>
            <person name="Nolan M."/>
            <person name="Ohm R.A."/>
            <person name="Patyshakuliyeva A."/>
            <person name="Rokas A."/>
            <person name="Ruiz-Duenas F.J."/>
            <person name="Sabat G."/>
            <person name="Salamov A."/>
            <person name="Samejima M."/>
            <person name="Schmutz J."/>
            <person name="Slot J.C."/>
            <person name="St John F."/>
            <person name="Stenlid J."/>
            <person name="Sun H."/>
            <person name="Sun S."/>
            <person name="Syed K."/>
            <person name="Tsang A."/>
            <person name="Wiebenga A."/>
            <person name="Young D."/>
            <person name="Pisabarro A."/>
            <person name="Eastwood D.C."/>
            <person name="Martin F."/>
            <person name="Cullen D."/>
            <person name="Grigoriev I.V."/>
            <person name="Hibbett D.S."/>
        </authorList>
    </citation>
    <scope>NUCLEOTIDE SEQUENCE [LARGE SCALE GENOMIC DNA]</scope>
    <source>
        <strain evidence="2 3">ATCC 11539</strain>
    </source>
</reference>
<feature type="region of interest" description="Disordered" evidence="1">
    <location>
        <begin position="1"/>
        <end position="79"/>
    </location>
</feature>
<evidence type="ECO:0000313" key="2">
    <source>
        <dbReference type="EMBL" id="EPQ55394.1"/>
    </source>
</evidence>
<dbReference type="EMBL" id="KB469302">
    <property type="protein sequence ID" value="EPQ55394.1"/>
    <property type="molecule type" value="Genomic_DNA"/>
</dbReference>
<keyword evidence="3" id="KW-1185">Reference proteome</keyword>
<dbReference type="AlphaFoldDB" id="S7RR46"/>
<protein>
    <submittedName>
        <fullName evidence="2">Uncharacterized protein</fullName>
    </submittedName>
</protein>
<dbReference type="OrthoDB" id="2959034at2759"/>
<sequence length="393" mass="42430">MIVDKVPLPEDPTPADAPPSYDSLTAGPSSVNPSLAAEEKSRVPSTSAIASGSNSPSTAQGDSLSSAKSRLHASSGQSKPWWSFSLAGMRTARQVRATISNLLHGIVVQLSEGSTANDESAIGILESCADTCIMHDISFSLLLQEKSIEGHTPIYWAILKRPTRAAARTPSPMPGPSRSRDLTLTLLKFSAPLTESTKSEIRLACMLNSDDALFQRIRSSDIFSPITGTDQILFGQGRGAKDRVRVVHMTNDDAAFAAHFEVPLFQKRMRVGGKVSLEFVAKGRLFRLSFLVASPYDTYAHGKTLKPGSWLVSLEILEHSPPTWIDSRLVIRESRYSSPPETPSTPPGGKAKAKPSITLRLKSSTQLYVGNVHSQGIQVGLDESLMGGNLMYE</sequence>
<gene>
    <name evidence="2" type="ORF">GLOTRDRAFT_76794</name>
</gene>
<dbReference type="eggNOG" id="ENOG502SNI7">
    <property type="taxonomic scope" value="Eukaryota"/>
</dbReference>
<organism evidence="2 3">
    <name type="scientific">Gloeophyllum trabeum (strain ATCC 11539 / FP-39264 / Madison 617)</name>
    <name type="common">Brown rot fungus</name>
    <dbReference type="NCBI Taxonomy" id="670483"/>
    <lineage>
        <taxon>Eukaryota</taxon>
        <taxon>Fungi</taxon>
        <taxon>Dikarya</taxon>
        <taxon>Basidiomycota</taxon>
        <taxon>Agaricomycotina</taxon>
        <taxon>Agaricomycetes</taxon>
        <taxon>Gloeophyllales</taxon>
        <taxon>Gloeophyllaceae</taxon>
        <taxon>Gloeophyllum</taxon>
    </lineage>
</organism>
<dbReference type="RefSeq" id="XP_007866520.1">
    <property type="nucleotide sequence ID" value="XM_007868329.1"/>
</dbReference>
<name>S7RR46_GLOTA</name>
<accession>S7RR46</accession>
<feature type="compositionally biased region" description="Polar residues" evidence="1">
    <location>
        <begin position="43"/>
        <end position="79"/>
    </location>
</feature>
<dbReference type="Proteomes" id="UP000030669">
    <property type="component" value="Unassembled WGS sequence"/>
</dbReference>
<evidence type="ECO:0000313" key="3">
    <source>
        <dbReference type="Proteomes" id="UP000030669"/>
    </source>
</evidence>
<dbReference type="KEGG" id="gtr:GLOTRDRAFT_76794"/>
<dbReference type="OMA" id="PLYWAII"/>
<feature type="region of interest" description="Disordered" evidence="1">
    <location>
        <begin position="336"/>
        <end position="355"/>
    </location>
</feature>
<feature type="compositionally biased region" description="Polar residues" evidence="1">
    <location>
        <begin position="22"/>
        <end position="33"/>
    </location>
</feature>
<dbReference type="HOGENOM" id="CLU_026023_0_0_1"/>
<proteinExistence type="predicted"/>